<name>A0A809RNS0_9PROT</name>
<evidence type="ECO:0000313" key="1">
    <source>
        <dbReference type="EMBL" id="BBP00461.1"/>
    </source>
</evidence>
<gene>
    <name evidence="1" type="ORF">SFSGTM_11690</name>
</gene>
<accession>A0A809RNS0</accession>
<dbReference type="AlphaFoldDB" id="A0A809RNS0"/>
<dbReference type="KEGG" id="sniv:SFSGTM_11690"/>
<protein>
    <submittedName>
        <fullName evidence="1">Uncharacterized protein</fullName>
    </submittedName>
</protein>
<organism evidence="1 2">
    <name type="scientific">Sulfuriferula nivalis</name>
    <dbReference type="NCBI Taxonomy" id="2675298"/>
    <lineage>
        <taxon>Bacteria</taxon>
        <taxon>Pseudomonadati</taxon>
        <taxon>Pseudomonadota</taxon>
        <taxon>Betaproteobacteria</taxon>
        <taxon>Nitrosomonadales</taxon>
        <taxon>Sulfuricellaceae</taxon>
        <taxon>Sulfuriferula</taxon>
    </lineage>
</organism>
<proteinExistence type="predicted"/>
<sequence>MTTITSPIVTQNNVNVGDDMPANIDSRLAIVKLLKPRQLLEITVYDLIFKSAVCQHMNQIN</sequence>
<dbReference type="Proteomes" id="UP000463939">
    <property type="component" value="Chromosome"/>
</dbReference>
<dbReference type="EMBL" id="AP021881">
    <property type="protein sequence ID" value="BBP00461.1"/>
    <property type="molecule type" value="Genomic_DNA"/>
</dbReference>
<keyword evidence="2" id="KW-1185">Reference proteome</keyword>
<evidence type="ECO:0000313" key="2">
    <source>
        <dbReference type="Proteomes" id="UP000463939"/>
    </source>
</evidence>
<reference evidence="2" key="1">
    <citation type="submission" date="2019-11" db="EMBL/GenBank/DDBJ databases">
        <title>Isolation and characterization of a novel species in the genus Sulfuriferula.</title>
        <authorList>
            <person name="Mochizuki J."/>
            <person name="Kojima H."/>
            <person name="Fukui M."/>
        </authorList>
    </citation>
    <scope>NUCLEOTIDE SEQUENCE [LARGE SCALE GENOMIC DNA]</scope>
    <source>
        <strain evidence="2">SGTM</strain>
    </source>
</reference>